<dbReference type="EMBL" id="CADEAL010004373">
    <property type="protein sequence ID" value="CAB1458121.1"/>
    <property type="molecule type" value="Genomic_DNA"/>
</dbReference>
<evidence type="ECO:0000313" key="2">
    <source>
        <dbReference type="EMBL" id="CAB1458121.1"/>
    </source>
</evidence>
<organism evidence="2 3">
    <name type="scientific">Pleuronectes platessa</name>
    <name type="common">European plaice</name>
    <dbReference type="NCBI Taxonomy" id="8262"/>
    <lineage>
        <taxon>Eukaryota</taxon>
        <taxon>Metazoa</taxon>
        <taxon>Chordata</taxon>
        <taxon>Craniata</taxon>
        <taxon>Vertebrata</taxon>
        <taxon>Euteleostomi</taxon>
        <taxon>Actinopterygii</taxon>
        <taxon>Neopterygii</taxon>
        <taxon>Teleostei</taxon>
        <taxon>Neoteleostei</taxon>
        <taxon>Acanthomorphata</taxon>
        <taxon>Carangaria</taxon>
        <taxon>Pleuronectiformes</taxon>
        <taxon>Pleuronectoidei</taxon>
        <taxon>Pleuronectidae</taxon>
        <taxon>Pleuronectes</taxon>
    </lineage>
</organism>
<feature type="region of interest" description="Disordered" evidence="1">
    <location>
        <begin position="1"/>
        <end position="29"/>
    </location>
</feature>
<dbReference type="Proteomes" id="UP001153269">
    <property type="component" value="Unassembled WGS sequence"/>
</dbReference>
<evidence type="ECO:0000313" key="3">
    <source>
        <dbReference type="Proteomes" id="UP001153269"/>
    </source>
</evidence>
<evidence type="ECO:0000256" key="1">
    <source>
        <dbReference type="SAM" id="MobiDB-lite"/>
    </source>
</evidence>
<sequence length="156" mass="17509">MASPSSPHHLWSERPRAEPPDGNLSVTEGQDRFSSARSRCCLLRADQCAISLRGVQDGERSRSLLLEMTGRREIPQICRRPGKPDCKPLTSAAPRLNHYYRKLSVCEAEPKRSECLRLHVNKCQSQQARLQGHMMEGGLLQAPASAFLLQKSTFKL</sequence>
<gene>
    <name evidence="2" type="ORF">PLEPLA_LOCUS45950</name>
</gene>
<accession>A0A9N7VTP4</accession>
<name>A0A9N7VTP4_PLEPL</name>
<protein>
    <submittedName>
        <fullName evidence="2">Uncharacterized protein</fullName>
    </submittedName>
</protein>
<comment type="caution">
    <text evidence="2">The sequence shown here is derived from an EMBL/GenBank/DDBJ whole genome shotgun (WGS) entry which is preliminary data.</text>
</comment>
<proteinExistence type="predicted"/>
<keyword evidence="3" id="KW-1185">Reference proteome</keyword>
<reference evidence="2" key="1">
    <citation type="submission" date="2020-03" db="EMBL/GenBank/DDBJ databases">
        <authorList>
            <person name="Weist P."/>
        </authorList>
    </citation>
    <scope>NUCLEOTIDE SEQUENCE</scope>
</reference>
<dbReference type="AlphaFoldDB" id="A0A9N7VTP4"/>
<feature type="compositionally biased region" description="Basic and acidic residues" evidence="1">
    <location>
        <begin position="10"/>
        <end position="19"/>
    </location>
</feature>